<dbReference type="Proteomes" id="UP000528608">
    <property type="component" value="Unassembled WGS sequence"/>
</dbReference>
<dbReference type="RefSeq" id="WP_102918604.1">
    <property type="nucleotide sequence ID" value="NZ_JACHJF010000018.1"/>
</dbReference>
<dbReference type="EMBL" id="JACHJF010000018">
    <property type="protein sequence ID" value="MBB5121377.1"/>
    <property type="molecule type" value="Genomic_DNA"/>
</dbReference>
<keyword evidence="1" id="KW-1133">Transmembrane helix</keyword>
<comment type="caution">
    <text evidence="3">The sequence shown here is derived from an EMBL/GenBank/DDBJ whole genome shotgun (WGS) entry which is preliminary data.</text>
</comment>
<evidence type="ECO:0000313" key="4">
    <source>
        <dbReference type="Proteomes" id="UP000235945"/>
    </source>
</evidence>
<accession>A0A2N8NYG2</accession>
<reference evidence="4" key="1">
    <citation type="submission" date="2015-07" db="EMBL/GenBank/DDBJ databases">
        <authorList>
            <person name="Graham D.E."/>
            <person name="Giannone R.J."/>
            <person name="Gulvik C.A."/>
            <person name="Hettich R.L."/>
            <person name="Klingeman D.M."/>
            <person name="Mahan K.M."/>
            <person name="Parry R.J."/>
            <person name="Spain J.C."/>
        </authorList>
    </citation>
    <scope>NUCLEOTIDE SEQUENCE [LARGE SCALE GENOMIC DNA]</scope>
    <source>
        <strain evidence="4">ATCC 27428</strain>
    </source>
</reference>
<sequence>MKSFCPGEAVYPELKGRTAWHAHGGLQRAFSAFLLVAGCVLLGVGAWFLARLPAAIDRTEEFRAAPACAEGTGHRSGEECVRAYPATVAEVHPSARKNDSSWVRFSDFALPDGKVFYRGEDDAAAKRWRPGDHATVSVWRGDVVTMAVGDERLRVGTVRIDGLAYGTAAPAGLAGGVICLLYGGFGLAVRKRDGCTPGSGNDVLRPVAVTAGCWILLPWPVTDVLGLPMYTTAVLWPLGAVFTLRAAGNAVYRHRQATRLGEDPARHSPRLDRLFGEHGALLPWKRHDTVSEEARIAEGHRVEFPGALPGDTRYSARHSPVTILGLENGSLYAAPSGHMGKLAKRVPLEEYRLTGLRRLHPTVDDDGKRTDRRRWQVAELEPLDGGSERLCVATEPYQLRRILRLLA</sequence>
<evidence type="ECO:0000313" key="3">
    <source>
        <dbReference type="EMBL" id="PNE33819.1"/>
    </source>
</evidence>
<keyword evidence="1" id="KW-0472">Membrane</keyword>
<dbReference type="Proteomes" id="UP000235945">
    <property type="component" value="Unassembled WGS sequence"/>
</dbReference>
<proteinExistence type="predicted"/>
<reference evidence="3" key="2">
    <citation type="submission" date="2015-07" db="EMBL/GenBank/DDBJ databases">
        <authorList>
            <person name="Noorani M."/>
        </authorList>
    </citation>
    <scope>NUCLEOTIDE SEQUENCE [LARGE SCALE GENOMIC DNA]</scope>
    <source>
        <strain evidence="3">ATCC 27428</strain>
    </source>
</reference>
<evidence type="ECO:0000313" key="5">
    <source>
        <dbReference type="Proteomes" id="UP000528608"/>
    </source>
</evidence>
<dbReference type="OrthoDB" id="4239081at2"/>
<feature type="transmembrane region" description="Helical" evidence="1">
    <location>
        <begin position="227"/>
        <end position="247"/>
    </location>
</feature>
<evidence type="ECO:0000313" key="2">
    <source>
        <dbReference type="EMBL" id="MBB5121377.1"/>
    </source>
</evidence>
<organism evidence="3 4">
    <name type="scientific">Streptomyces eurocidicus</name>
    <name type="common">Streptoverticillium eurocidicus</name>
    <dbReference type="NCBI Taxonomy" id="66423"/>
    <lineage>
        <taxon>Bacteria</taxon>
        <taxon>Bacillati</taxon>
        <taxon>Actinomycetota</taxon>
        <taxon>Actinomycetes</taxon>
        <taxon>Kitasatosporales</taxon>
        <taxon>Streptomycetaceae</taxon>
        <taxon>Streptomyces</taxon>
    </lineage>
</organism>
<keyword evidence="4" id="KW-1185">Reference proteome</keyword>
<dbReference type="EMBL" id="LGUI01000003">
    <property type="protein sequence ID" value="PNE33819.1"/>
    <property type="molecule type" value="Genomic_DNA"/>
</dbReference>
<protein>
    <submittedName>
        <fullName evidence="3">Uncharacterized protein</fullName>
    </submittedName>
</protein>
<evidence type="ECO:0000256" key="1">
    <source>
        <dbReference type="SAM" id="Phobius"/>
    </source>
</evidence>
<name>A0A2N8NYG2_STREU</name>
<feature type="transmembrane region" description="Helical" evidence="1">
    <location>
        <begin position="162"/>
        <end position="183"/>
    </location>
</feature>
<keyword evidence="1" id="KW-0812">Transmembrane</keyword>
<reference evidence="2 5" key="3">
    <citation type="submission" date="2020-08" db="EMBL/GenBank/DDBJ databases">
        <title>Genomic Encyclopedia of Type Strains, Phase III (KMG-III): the genomes of soil and plant-associated and newly described type strains.</title>
        <authorList>
            <person name="Whitman W."/>
        </authorList>
    </citation>
    <scope>NUCLEOTIDE SEQUENCE [LARGE SCALE GENOMIC DNA]</scope>
    <source>
        <strain evidence="2 5">CECT 3259</strain>
    </source>
</reference>
<dbReference type="AlphaFoldDB" id="A0A2N8NYG2"/>
<feature type="transmembrane region" description="Helical" evidence="1">
    <location>
        <begin position="29"/>
        <end position="50"/>
    </location>
</feature>
<gene>
    <name evidence="3" type="ORF">AF335_13555</name>
    <name evidence="2" type="ORF">FHS36_004831</name>
</gene>